<dbReference type="PANTHER" id="PTHR39189">
    <property type="entry name" value="UPF0173 METAL-DEPENDENT HYDROLASE YTKL"/>
    <property type="match status" value="1"/>
</dbReference>
<name>A0A1G2FXZ6_9BACT</name>
<reference evidence="1 2" key="1">
    <citation type="journal article" date="2016" name="Nat. Commun.">
        <title>Thousands of microbial genomes shed light on interconnected biogeochemical processes in an aquifer system.</title>
        <authorList>
            <person name="Anantharaman K."/>
            <person name="Brown C.T."/>
            <person name="Hug L.A."/>
            <person name="Sharon I."/>
            <person name="Castelle C.J."/>
            <person name="Probst A.J."/>
            <person name="Thomas B.C."/>
            <person name="Singh A."/>
            <person name="Wilkins M.J."/>
            <person name="Karaoz U."/>
            <person name="Brodie E.L."/>
            <person name="Williams K.H."/>
            <person name="Hubbard S.S."/>
            <person name="Banfield J.F."/>
        </authorList>
    </citation>
    <scope>NUCLEOTIDE SEQUENCE [LARGE SCALE GENOMIC DNA]</scope>
</reference>
<evidence type="ECO:0008006" key="3">
    <source>
        <dbReference type="Google" id="ProtNLM"/>
    </source>
</evidence>
<evidence type="ECO:0000313" key="1">
    <source>
        <dbReference type="EMBL" id="OGZ42478.1"/>
    </source>
</evidence>
<comment type="caution">
    <text evidence="1">The sequence shown here is derived from an EMBL/GenBank/DDBJ whole genome shotgun (WGS) entry which is preliminary data.</text>
</comment>
<dbReference type="Gene3D" id="3.60.15.10">
    <property type="entry name" value="Ribonuclease Z/Hydroxyacylglutathione hydrolase-like"/>
    <property type="match status" value="1"/>
</dbReference>
<dbReference type="Proteomes" id="UP000176700">
    <property type="component" value="Unassembled WGS sequence"/>
</dbReference>
<proteinExistence type="predicted"/>
<organism evidence="1 2">
    <name type="scientific">Candidatus Ryanbacteria bacterium RIFCSPHIGHO2_01_45_13</name>
    <dbReference type="NCBI Taxonomy" id="1802112"/>
    <lineage>
        <taxon>Bacteria</taxon>
        <taxon>Candidatus Ryaniibacteriota</taxon>
    </lineage>
</organism>
<accession>A0A1G2FXZ6</accession>
<gene>
    <name evidence="1" type="ORF">A2W41_03805</name>
</gene>
<dbReference type="EMBL" id="MHNI01000018">
    <property type="protein sequence ID" value="OGZ42478.1"/>
    <property type="molecule type" value="Genomic_DNA"/>
</dbReference>
<evidence type="ECO:0000313" key="2">
    <source>
        <dbReference type="Proteomes" id="UP000176700"/>
    </source>
</evidence>
<dbReference type="InterPro" id="IPR036866">
    <property type="entry name" value="RibonucZ/Hydroxyglut_hydro"/>
</dbReference>
<dbReference type="AlphaFoldDB" id="A0A1G2FXZ6"/>
<dbReference type="Pfam" id="PF13483">
    <property type="entry name" value="Lactamase_B_3"/>
    <property type="match status" value="1"/>
</dbReference>
<sequence length="205" mass="22505">MVITYYGITCFKIEAHGVSLAINPFSKTPGLSAPRFEAAIILATNNSYQNASLPGNPYIICGPGEYDIASATIRSIKLHPNNTAYIIEWDELRLMHLGEFNDGGEKNLDTALKDVVDAIDILFLPIGGTLSPKNAVGVMNALDPAITIPMQFAIKGYEKKLGKLKEFFNVTGGDMHREAKLSIKKRDLLQERQGVVVLKPPYDIL</sequence>
<protein>
    <recommendedName>
        <fullName evidence="3">Zn-dependent hydrolase</fullName>
    </recommendedName>
</protein>
<dbReference type="PANTHER" id="PTHR39189:SF1">
    <property type="entry name" value="UPF0173 METAL-DEPENDENT HYDROLASE YTKL"/>
    <property type="match status" value="1"/>
</dbReference>